<dbReference type="EMBL" id="JACHGH010000003">
    <property type="protein sequence ID" value="MBB6452865.1"/>
    <property type="molecule type" value="Genomic_DNA"/>
</dbReference>
<dbReference type="RefSeq" id="WP_174495407.1">
    <property type="nucleotide sequence ID" value="NZ_CADDWK010000003.1"/>
</dbReference>
<dbReference type="Proteomes" id="UP000581688">
    <property type="component" value="Unassembled WGS sequence"/>
</dbReference>
<proteinExistence type="predicted"/>
<dbReference type="AlphaFoldDB" id="A0A841Q3A8"/>
<reference evidence="1 2" key="1">
    <citation type="submission" date="2020-08" db="EMBL/GenBank/DDBJ databases">
        <title>Genomic Encyclopedia of Type Strains, Phase IV (KMG-IV): sequencing the most valuable type-strain genomes for metagenomic binning, comparative biology and taxonomic classification.</title>
        <authorList>
            <person name="Goeker M."/>
        </authorList>
    </citation>
    <scope>NUCLEOTIDE SEQUENCE [LARGE SCALE GENOMIC DNA]</scope>
    <source>
        <strain evidence="1 2">DSM 19612</strain>
    </source>
</reference>
<organism evidence="1 2">
    <name type="scientific">Salirhabdus euzebyi</name>
    <dbReference type="NCBI Taxonomy" id="394506"/>
    <lineage>
        <taxon>Bacteria</taxon>
        <taxon>Bacillati</taxon>
        <taxon>Bacillota</taxon>
        <taxon>Bacilli</taxon>
        <taxon>Bacillales</taxon>
        <taxon>Bacillaceae</taxon>
        <taxon>Salirhabdus</taxon>
    </lineage>
</organism>
<keyword evidence="2" id="KW-1185">Reference proteome</keyword>
<accession>A0A841Q3A8</accession>
<name>A0A841Q3A8_9BACI</name>
<protein>
    <recommendedName>
        <fullName evidence="3">YlzJ-like protein</fullName>
    </recommendedName>
</protein>
<gene>
    <name evidence="1" type="ORF">HNQ94_001311</name>
</gene>
<evidence type="ECO:0008006" key="3">
    <source>
        <dbReference type="Google" id="ProtNLM"/>
    </source>
</evidence>
<evidence type="ECO:0000313" key="2">
    <source>
        <dbReference type="Proteomes" id="UP000581688"/>
    </source>
</evidence>
<comment type="caution">
    <text evidence="1">The sequence shown here is derived from an EMBL/GenBank/DDBJ whole genome shotgun (WGS) entry which is preliminary data.</text>
</comment>
<dbReference type="InterPro" id="IPR025619">
    <property type="entry name" value="YlzJ"/>
</dbReference>
<sequence>MILYTPLSEHDIFPDEEQEFESHKWYSYQGKMLKLKDLSDGSYEIVQMASTNPNDYLDQQLCPGNKIRLF</sequence>
<dbReference type="Pfam" id="PF14035">
    <property type="entry name" value="YlzJ"/>
    <property type="match status" value="1"/>
</dbReference>
<evidence type="ECO:0000313" key="1">
    <source>
        <dbReference type="EMBL" id="MBB6452865.1"/>
    </source>
</evidence>